<comment type="caution">
    <text evidence="2">The sequence shown here is derived from an EMBL/GenBank/DDBJ whole genome shotgun (WGS) entry which is preliminary data.</text>
</comment>
<evidence type="ECO:0000313" key="3">
    <source>
        <dbReference type="Proteomes" id="UP000569329"/>
    </source>
</evidence>
<dbReference type="AlphaFoldDB" id="A0A839DXY3"/>
<accession>A0A839DXY3</accession>
<dbReference type="Proteomes" id="UP000569329">
    <property type="component" value="Unassembled WGS sequence"/>
</dbReference>
<sequence>MTEVMSLFVVPWKPLAEKHRTADVSKFPATSPKPLSHSSGDSSTASESTTRSPRDATPGCSASMVASLPPARTLWRWRLRVVRSHLRNAGGCDLTHHTRGDNYALS</sequence>
<name>A0A839DXY3_9PSEU</name>
<proteinExistence type="predicted"/>
<reference evidence="2 3" key="1">
    <citation type="submission" date="2020-07" db="EMBL/GenBank/DDBJ databases">
        <title>Sequencing the genomes of 1000 actinobacteria strains.</title>
        <authorList>
            <person name="Klenk H.-P."/>
        </authorList>
    </citation>
    <scope>NUCLEOTIDE SEQUENCE [LARGE SCALE GENOMIC DNA]</scope>
    <source>
        <strain evidence="2 3">DSM 45975</strain>
    </source>
</reference>
<dbReference type="EMBL" id="JACGWZ010000001">
    <property type="protein sequence ID" value="MBA8824225.1"/>
    <property type="molecule type" value="Genomic_DNA"/>
</dbReference>
<protein>
    <submittedName>
        <fullName evidence="2">Uncharacterized protein</fullName>
    </submittedName>
</protein>
<organism evidence="2 3">
    <name type="scientific">Halosaccharopolyspora lacisalsi</name>
    <dbReference type="NCBI Taxonomy" id="1000566"/>
    <lineage>
        <taxon>Bacteria</taxon>
        <taxon>Bacillati</taxon>
        <taxon>Actinomycetota</taxon>
        <taxon>Actinomycetes</taxon>
        <taxon>Pseudonocardiales</taxon>
        <taxon>Pseudonocardiaceae</taxon>
        <taxon>Halosaccharopolyspora</taxon>
    </lineage>
</organism>
<keyword evidence="3" id="KW-1185">Reference proteome</keyword>
<feature type="region of interest" description="Disordered" evidence="1">
    <location>
        <begin position="21"/>
        <end position="64"/>
    </location>
</feature>
<evidence type="ECO:0000313" key="2">
    <source>
        <dbReference type="EMBL" id="MBA8824225.1"/>
    </source>
</evidence>
<evidence type="ECO:0000256" key="1">
    <source>
        <dbReference type="SAM" id="MobiDB-lite"/>
    </source>
</evidence>
<feature type="compositionally biased region" description="Low complexity" evidence="1">
    <location>
        <begin position="36"/>
        <end position="50"/>
    </location>
</feature>
<gene>
    <name evidence="2" type="ORF">FHX42_001554</name>
</gene>